<evidence type="ECO:0000256" key="6">
    <source>
        <dbReference type="ARBA" id="ARBA00022839"/>
    </source>
</evidence>
<protein>
    <recommendedName>
        <fullName evidence="8">Deoxyribonuclease TATDN1</fullName>
    </recommendedName>
</protein>
<comment type="similarity">
    <text evidence="1">Belongs to the metallo-dependent hydrolases superfamily. TatD-type hydrolase family.</text>
</comment>
<dbReference type="SUPFAM" id="SSF51556">
    <property type="entry name" value="Metallo-dependent hydrolases"/>
    <property type="match status" value="1"/>
</dbReference>
<dbReference type="eggNOG" id="KOG3020">
    <property type="taxonomic scope" value="Eukaryota"/>
</dbReference>
<keyword evidence="14" id="KW-1185">Reference proteome</keyword>
<reference evidence="15" key="1">
    <citation type="submission" date="2016-11" db="UniProtKB">
        <authorList>
            <consortium name="WormBaseParasite"/>
        </authorList>
    </citation>
    <scope>IDENTIFICATION</scope>
</reference>
<dbReference type="CDD" id="cd01310">
    <property type="entry name" value="TatD_DNAse"/>
    <property type="match status" value="1"/>
</dbReference>
<keyword evidence="2" id="KW-0963">Cytoplasm</keyword>
<dbReference type="GO" id="GO:0005829">
    <property type="term" value="C:cytosol"/>
    <property type="evidence" value="ECO:0007669"/>
    <property type="project" value="TreeGrafter"/>
</dbReference>
<keyword evidence="5" id="KW-0378">Hydrolase</keyword>
<dbReference type="PANTHER" id="PTHR10060:SF15">
    <property type="entry name" value="DEOXYRIBONUCLEASE TATDN1"/>
    <property type="match status" value="1"/>
</dbReference>
<dbReference type="Proteomes" id="UP000095284">
    <property type="component" value="Unplaced"/>
</dbReference>
<feature type="binding site" evidence="10">
    <location>
        <position position="211"/>
    </location>
    <ligand>
        <name>a divalent metal cation</name>
        <dbReference type="ChEBI" id="CHEBI:60240"/>
        <label>1</label>
    </ligand>
</feature>
<evidence type="ECO:0000256" key="9">
    <source>
        <dbReference type="ARBA" id="ARBA00045223"/>
    </source>
</evidence>
<evidence type="ECO:0000256" key="7">
    <source>
        <dbReference type="ARBA" id="ARBA00022842"/>
    </source>
</evidence>
<dbReference type="Proteomes" id="UP000659654">
    <property type="component" value="Unassembled WGS sequence"/>
</dbReference>
<keyword evidence="6" id="KW-0269">Exonuclease</keyword>
<evidence type="ECO:0000313" key="11">
    <source>
        <dbReference type="EMBL" id="CAD5230760.1"/>
    </source>
</evidence>
<dbReference type="OrthoDB" id="413993at2759"/>
<feature type="binding site" evidence="10">
    <location>
        <position position="158"/>
    </location>
    <ligand>
        <name>a divalent metal cation</name>
        <dbReference type="ChEBI" id="CHEBI:60240"/>
        <label>2</label>
    </ligand>
</feature>
<dbReference type="AlphaFoldDB" id="A0A1I7S2M5"/>
<dbReference type="PANTHER" id="PTHR10060">
    <property type="entry name" value="TATD FAMILY DEOXYRIBONUCLEASE"/>
    <property type="match status" value="1"/>
</dbReference>
<evidence type="ECO:0000313" key="14">
    <source>
        <dbReference type="Proteomes" id="UP000659654"/>
    </source>
</evidence>
<evidence type="ECO:0000256" key="3">
    <source>
        <dbReference type="ARBA" id="ARBA00022722"/>
    </source>
</evidence>
<dbReference type="FunFam" id="3.20.20.140:FF:000018">
    <property type="entry name" value="3'-5' ssDNA/RNA exonuclease TatD"/>
    <property type="match status" value="1"/>
</dbReference>
<accession>A0A1I7S2M5</accession>
<keyword evidence="4 10" id="KW-0479">Metal-binding</keyword>
<dbReference type="EMBL" id="CAJFCV020000005">
    <property type="protein sequence ID" value="CAG9121824.1"/>
    <property type="molecule type" value="Genomic_DNA"/>
</dbReference>
<comment type="function">
    <text evidence="9">Deoxyribonuclease which catalyzes (in vitro) the decatenation of kinetoplast DNA, which are circular DNA catenated to each other, producing linear DNA molecules. Plays an important role in chromosomal segregation and cell cycle progression during eye development probably via its DNA decatenation activity.</text>
</comment>
<dbReference type="WBParaSite" id="BXY_0725500.1">
    <property type="protein sequence ID" value="BXY_0725500.1"/>
    <property type="gene ID" value="BXY_0725500"/>
</dbReference>
<evidence type="ECO:0000313" key="13">
    <source>
        <dbReference type="Proteomes" id="UP000095284"/>
    </source>
</evidence>
<evidence type="ECO:0000313" key="15">
    <source>
        <dbReference type="WBParaSite" id="BXY_0725500.1"/>
    </source>
</evidence>
<reference evidence="12" key="2">
    <citation type="submission" date="2020-08" db="EMBL/GenBank/DDBJ databases">
        <authorList>
            <person name="Kikuchi T."/>
        </authorList>
    </citation>
    <scope>NUCLEOTIDE SEQUENCE</scope>
    <source>
        <strain evidence="11">Ka4C1</strain>
    </source>
</reference>
<feature type="binding site" evidence="10">
    <location>
        <position position="97"/>
    </location>
    <ligand>
        <name>a divalent metal cation</name>
        <dbReference type="ChEBI" id="CHEBI:60240"/>
        <label>1</label>
    </ligand>
</feature>
<dbReference type="Gene3D" id="3.20.20.140">
    <property type="entry name" value="Metal-dependent hydrolases"/>
    <property type="match status" value="1"/>
</dbReference>
<dbReference type="Pfam" id="PF01026">
    <property type="entry name" value="TatD_DNase"/>
    <property type="match status" value="1"/>
</dbReference>
<evidence type="ECO:0000256" key="2">
    <source>
        <dbReference type="ARBA" id="ARBA00022490"/>
    </source>
</evidence>
<evidence type="ECO:0000256" key="4">
    <source>
        <dbReference type="ARBA" id="ARBA00022723"/>
    </source>
</evidence>
<evidence type="ECO:0000256" key="10">
    <source>
        <dbReference type="PIRSR" id="PIRSR005902-1"/>
    </source>
</evidence>
<keyword evidence="3" id="KW-0540">Nuclease</keyword>
<evidence type="ECO:0000256" key="8">
    <source>
        <dbReference type="ARBA" id="ARBA00039767"/>
    </source>
</evidence>
<dbReference type="InterPro" id="IPR050891">
    <property type="entry name" value="TatD-type_Hydrolase"/>
</dbReference>
<gene>
    <name evidence="11" type="ORF">BXYJ_LOCUS11142</name>
</gene>
<dbReference type="Proteomes" id="UP000582659">
    <property type="component" value="Unassembled WGS sequence"/>
</dbReference>
<dbReference type="SMR" id="A0A1I7S2M5"/>
<dbReference type="PIRSF" id="PIRSF005902">
    <property type="entry name" value="DNase_TatD"/>
    <property type="match status" value="1"/>
</dbReference>
<dbReference type="GO" id="GO:0046872">
    <property type="term" value="F:metal ion binding"/>
    <property type="evidence" value="ECO:0007669"/>
    <property type="project" value="UniProtKB-KW"/>
</dbReference>
<dbReference type="GO" id="GO:0008310">
    <property type="term" value="F:single-stranded DNA 3'-5' DNA exonuclease activity"/>
    <property type="evidence" value="ECO:0007669"/>
    <property type="project" value="TreeGrafter"/>
</dbReference>
<organism evidence="13 15">
    <name type="scientific">Bursaphelenchus xylophilus</name>
    <name type="common">Pinewood nematode worm</name>
    <name type="synonym">Aphelenchoides xylophilus</name>
    <dbReference type="NCBI Taxonomy" id="6326"/>
    <lineage>
        <taxon>Eukaryota</taxon>
        <taxon>Metazoa</taxon>
        <taxon>Ecdysozoa</taxon>
        <taxon>Nematoda</taxon>
        <taxon>Chromadorea</taxon>
        <taxon>Rhabditida</taxon>
        <taxon>Tylenchina</taxon>
        <taxon>Tylenchomorpha</taxon>
        <taxon>Aphelenchoidea</taxon>
        <taxon>Aphelenchoididae</taxon>
        <taxon>Bursaphelenchus</taxon>
    </lineage>
</organism>
<evidence type="ECO:0000313" key="12">
    <source>
        <dbReference type="EMBL" id="CAG9121824.1"/>
    </source>
</evidence>
<sequence length="286" mass="32287">MIPYNLVDIGANLTHPLYKKDLDEVLQRAKQAGLSKIMITGTCLTTTADAQELADKYPGFLYFTSGVHPHDAKDWNDKTGEKIREFALKDNCVALGECGLDFNRNFSPQDVQKKVFEEQVKLACELKKSMFIHERDAFGDLNSILDKYKADLPDVVIHCFTGTAEQAQHYIDKGYHIGLTGYLWKDRSEDGVRHALQHGKIPLDRILLETDAPFMYCKVDDKKIPADIRAKISDEAKEMHKHCHFKRNEPCGLAGSCDLIAAFANISPVELARITTENAVRVYKLN</sequence>
<dbReference type="InterPro" id="IPR032466">
    <property type="entry name" value="Metal_Hydrolase"/>
</dbReference>
<name>A0A1I7S2M5_BURXY</name>
<evidence type="ECO:0000256" key="5">
    <source>
        <dbReference type="ARBA" id="ARBA00022801"/>
    </source>
</evidence>
<dbReference type="InterPro" id="IPR001130">
    <property type="entry name" value="TatD-like"/>
</dbReference>
<dbReference type="EMBL" id="CAJFDI010000005">
    <property type="protein sequence ID" value="CAD5230760.1"/>
    <property type="molecule type" value="Genomic_DNA"/>
</dbReference>
<keyword evidence="7" id="KW-0460">Magnesium</keyword>
<proteinExistence type="inferred from homology"/>
<evidence type="ECO:0000256" key="1">
    <source>
        <dbReference type="ARBA" id="ARBA00009275"/>
    </source>
</evidence>
<feature type="binding site" evidence="10">
    <location>
        <position position="133"/>
    </location>
    <ligand>
        <name>a divalent metal cation</name>
        <dbReference type="ChEBI" id="CHEBI:60240"/>
        <label>2</label>
    </ligand>
</feature>